<gene>
    <name evidence="1" type="ORF">TNIN_91801</name>
</gene>
<organism evidence="1 2">
    <name type="scientific">Trichonephila inaurata madagascariensis</name>
    <dbReference type="NCBI Taxonomy" id="2747483"/>
    <lineage>
        <taxon>Eukaryota</taxon>
        <taxon>Metazoa</taxon>
        <taxon>Ecdysozoa</taxon>
        <taxon>Arthropoda</taxon>
        <taxon>Chelicerata</taxon>
        <taxon>Arachnida</taxon>
        <taxon>Araneae</taxon>
        <taxon>Araneomorphae</taxon>
        <taxon>Entelegynae</taxon>
        <taxon>Araneoidea</taxon>
        <taxon>Nephilidae</taxon>
        <taxon>Trichonephila</taxon>
        <taxon>Trichonephila inaurata</taxon>
    </lineage>
</organism>
<reference evidence="1" key="1">
    <citation type="submission" date="2020-08" db="EMBL/GenBank/DDBJ databases">
        <title>Multicomponent nature underlies the extraordinary mechanical properties of spider dragline silk.</title>
        <authorList>
            <person name="Kono N."/>
            <person name="Nakamura H."/>
            <person name="Mori M."/>
            <person name="Yoshida Y."/>
            <person name="Ohtoshi R."/>
            <person name="Malay A.D."/>
            <person name="Moran D.A.P."/>
            <person name="Tomita M."/>
            <person name="Numata K."/>
            <person name="Arakawa K."/>
        </authorList>
    </citation>
    <scope>NUCLEOTIDE SEQUENCE</scope>
</reference>
<evidence type="ECO:0000313" key="1">
    <source>
        <dbReference type="EMBL" id="GFY79149.1"/>
    </source>
</evidence>
<protein>
    <submittedName>
        <fullName evidence="1">Uncharacterized protein</fullName>
    </submittedName>
</protein>
<proteinExistence type="predicted"/>
<evidence type="ECO:0000313" key="2">
    <source>
        <dbReference type="Proteomes" id="UP000886998"/>
    </source>
</evidence>
<keyword evidence="2" id="KW-1185">Reference proteome</keyword>
<comment type="caution">
    <text evidence="1">The sequence shown here is derived from an EMBL/GenBank/DDBJ whole genome shotgun (WGS) entry which is preliminary data.</text>
</comment>
<dbReference type="Proteomes" id="UP000886998">
    <property type="component" value="Unassembled WGS sequence"/>
</dbReference>
<dbReference type="AlphaFoldDB" id="A0A8X6YWH1"/>
<name>A0A8X6YWH1_9ARAC</name>
<accession>A0A8X6YWH1</accession>
<sequence>MQVFLGGYLCPYPILKIINQEFPDTIKMEYRIPILTHSNNLRIRLQMVEQVIQQDFSYHKFSSQWVSLALNAKQKSNWMAVCLKHGLFSVLKATRFLNTLL</sequence>
<dbReference type="EMBL" id="BMAV01023433">
    <property type="protein sequence ID" value="GFY79149.1"/>
    <property type="molecule type" value="Genomic_DNA"/>
</dbReference>